<dbReference type="PANTHER" id="PTHR30520:SF6">
    <property type="entry name" value="FORMATE_NITRATE FAMILY TRANSPORTER (EUROFUNG)"/>
    <property type="match status" value="1"/>
</dbReference>
<feature type="transmembrane region" description="Helical" evidence="8">
    <location>
        <begin position="64"/>
        <end position="85"/>
    </location>
</feature>
<reference evidence="9 10" key="1">
    <citation type="submission" date="2017-03" db="EMBL/GenBank/DDBJ databases">
        <title>Genome sequencing of Shewanella japonica KCTC 22435.</title>
        <authorList>
            <person name="Kim K.M."/>
        </authorList>
    </citation>
    <scope>NUCLEOTIDE SEQUENCE [LARGE SCALE GENOMIC DNA]</scope>
    <source>
        <strain evidence="9 10">KCTC 22435</strain>
    </source>
</reference>
<dbReference type="PANTHER" id="PTHR30520">
    <property type="entry name" value="FORMATE TRANSPORTER-RELATED"/>
    <property type="match status" value="1"/>
</dbReference>
<evidence type="ECO:0000256" key="4">
    <source>
        <dbReference type="ARBA" id="ARBA00023136"/>
    </source>
</evidence>
<feature type="transmembrane region" description="Helical" evidence="8">
    <location>
        <begin position="143"/>
        <end position="162"/>
    </location>
</feature>
<dbReference type="InterPro" id="IPR023271">
    <property type="entry name" value="Aquaporin-like"/>
</dbReference>
<evidence type="ECO:0000256" key="3">
    <source>
        <dbReference type="ARBA" id="ARBA00022989"/>
    </source>
</evidence>
<keyword evidence="4 8" id="KW-0472">Membrane</keyword>
<evidence type="ECO:0000256" key="2">
    <source>
        <dbReference type="ARBA" id="ARBA00022692"/>
    </source>
</evidence>
<dbReference type="RefSeq" id="WP_080916077.1">
    <property type="nucleotide sequence ID" value="NZ_CP020472.1"/>
</dbReference>
<dbReference type="InterPro" id="IPR023999">
    <property type="entry name" value="Formate_transptr_FocA"/>
</dbReference>
<evidence type="ECO:0000313" key="10">
    <source>
        <dbReference type="Proteomes" id="UP000191820"/>
    </source>
</evidence>
<feature type="transmembrane region" description="Helical" evidence="8">
    <location>
        <begin position="97"/>
        <end position="123"/>
    </location>
</feature>
<keyword evidence="10" id="KW-1185">Reference proteome</keyword>
<organism evidence="9 10">
    <name type="scientific">Shewanella japonica</name>
    <dbReference type="NCBI Taxonomy" id="93973"/>
    <lineage>
        <taxon>Bacteria</taxon>
        <taxon>Pseudomonadati</taxon>
        <taxon>Pseudomonadota</taxon>
        <taxon>Gammaproteobacteria</taxon>
        <taxon>Alteromonadales</taxon>
        <taxon>Shewanellaceae</taxon>
        <taxon>Shewanella</taxon>
    </lineage>
</organism>
<evidence type="ECO:0000256" key="8">
    <source>
        <dbReference type="SAM" id="Phobius"/>
    </source>
</evidence>
<comment type="subcellular location">
    <subcellularLocation>
        <location evidence="1">Membrane</location>
        <topology evidence="1">Multi-pass membrane protein</topology>
    </subcellularLocation>
</comment>
<evidence type="ECO:0000256" key="1">
    <source>
        <dbReference type="ARBA" id="ARBA00004141"/>
    </source>
</evidence>
<dbReference type="NCBIfam" id="TIGR00790">
    <property type="entry name" value="fnt"/>
    <property type="match status" value="1"/>
</dbReference>
<dbReference type="PROSITE" id="PS01005">
    <property type="entry name" value="FORMATE_NITRITE_TP_1"/>
    <property type="match status" value="1"/>
</dbReference>
<dbReference type="InterPro" id="IPR024002">
    <property type="entry name" value="For/NO2_transpt_CS"/>
</dbReference>
<name>A0ABN4YJ25_9GAMM</name>
<protein>
    <recommendedName>
        <fullName evidence="6">Formate transporter FocA</fullName>
    </recommendedName>
</protein>
<comment type="similarity">
    <text evidence="5">Belongs to the FNT transporter (TC 1.A.16) family.</text>
</comment>
<dbReference type="PROSITE" id="PS01006">
    <property type="entry name" value="FORMATE_NITRITE_TP_2"/>
    <property type="match status" value="1"/>
</dbReference>
<feature type="region of interest" description="Disordered" evidence="7">
    <location>
        <begin position="1"/>
        <end position="43"/>
    </location>
</feature>
<dbReference type="Pfam" id="PF01226">
    <property type="entry name" value="Form_Nir_trans"/>
    <property type="match status" value="1"/>
</dbReference>
<evidence type="ECO:0000313" key="9">
    <source>
        <dbReference type="EMBL" id="ARD22920.1"/>
    </source>
</evidence>
<sequence>MQKLTGQDQQQDAEIADEITPTSHEQVNCPPKTVNTSPAPSNSTYQQAESFGLAKIAKSPWQSFTLSIFAGAFIAIAFVFYVTVTTGSTSDWGMTRFIGGLAFSLGLILVVVCGAELFTSTVLTSIPWAQKQVKTSTQLQCWARVYAGNLVGALLMVLLIMMSRMFELNGGQWGLNALNIAQHKIHHTWVQAFTLGILCNMLVCLAVWMTFATKDLLTKSLLMMLPVAMFVSSGFEHSIANMFMVPLGVAIHAFAPESFYVALNINPEQYADLTLLSFVFNNLIPVTLGNIVGGGVFIGLGFWLVQQGQLTIGSQGASHGSLVTKAEQKDSLR</sequence>
<dbReference type="EMBL" id="CP020472">
    <property type="protein sequence ID" value="ARD22920.1"/>
    <property type="molecule type" value="Genomic_DNA"/>
</dbReference>
<evidence type="ECO:0000256" key="6">
    <source>
        <dbReference type="NCBIfam" id="TIGR04060"/>
    </source>
</evidence>
<dbReference type="InterPro" id="IPR000292">
    <property type="entry name" value="For/NO2_transpt"/>
</dbReference>
<dbReference type="Gene3D" id="1.20.1080.10">
    <property type="entry name" value="Glycerol uptake facilitator protein"/>
    <property type="match status" value="1"/>
</dbReference>
<keyword evidence="2 8" id="KW-0812">Transmembrane</keyword>
<keyword evidence="3 8" id="KW-1133">Transmembrane helix</keyword>
<evidence type="ECO:0000256" key="5">
    <source>
        <dbReference type="ARBA" id="ARBA00049660"/>
    </source>
</evidence>
<feature type="compositionally biased region" description="Polar residues" evidence="7">
    <location>
        <begin position="33"/>
        <end position="43"/>
    </location>
</feature>
<dbReference type="NCBIfam" id="TIGR04060">
    <property type="entry name" value="formate_focA"/>
    <property type="match status" value="1"/>
</dbReference>
<feature type="transmembrane region" description="Helical" evidence="8">
    <location>
        <begin position="192"/>
        <end position="211"/>
    </location>
</feature>
<evidence type="ECO:0000256" key="7">
    <source>
        <dbReference type="SAM" id="MobiDB-lite"/>
    </source>
</evidence>
<feature type="transmembrane region" description="Helical" evidence="8">
    <location>
        <begin position="242"/>
        <end position="263"/>
    </location>
</feature>
<accession>A0ABN4YJ25</accession>
<proteinExistence type="inferred from homology"/>
<dbReference type="Proteomes" id="UP000191820">
    <property type="component" value="Chromosome"/>
</dbReference>
<gene>
    <name evidence="9" type="ORF">SJ2017_2632</name>
</gene>
<feature type="transmembrane region" description="Helical" evidence="8">
    <location>
        <begin position="283"/>
        <end position="305"/>
    </location>
</feature>